<evidence type="ECO:0000256" key="2">
    <source>
        <dbReference type="ARBA" id="ARBA00023163"/>
    </source>
</evidence>
<keyword evidence="1" id="KW-0805">Transcription regulation</keyword>
<dbReference type="Proteomes" id="UP001596328">
    <property type="component" value="Unassembled WGS sequence"/>
</dbReference>
<dbReference type="PANTHER" id="PTHR34236:SF1">
    <property type="entry name" value="DIMETHYL SULFOXIDE REDUCTASE TRANSCRIPTIONAL ACTIVATOR"/>
    <property type="match status" value="1"/>
</dbReference>
<proteinExistence type="predicted"/>
<name>A0ABD5RUL5_9EURY</name>
<keyword evidence="5" id="KW-1185">Reference proteome</keyword>
<dbReference type="Pfam" id="PF04967">
    <property type="entry name" value="HTH_10"/>
    <property type="match status" value="1"/>
</dbReference>
<accession>A0ABD5RUL5</accession>
<evidence type="ECO:0000313" key="4">
    <source>
        <dbReference type="EMBL" id="MFC6723099.1"/>
    </source>
</evidence>
<dbReference type="InterPro" id="IPR007050">
    <property type="entry name" value="HTH_bacterioopsin"/>
</dbReference>
<dbReference type="Gene3D" id="1.10.10.10">
    <property type="entry name" value="Winged helix-like DNA-binding domain superfamily/Winged helix DNA-binding domain"/>
    <property type="match status" value="1"/>
</dbReference>
<feature type="domain" description="HTH bat-type" evidence="3">
    <location>
        <begin position="154"/>
        <end position="205"/>
    </location>
</feature>
<dbReference type="EMBL" id="JBHSWU010000004">
    <property type="protein sequence ID" value="MFC6723099.1"/>
    <property type="molecule type" value="Genomic_DNA"/>
</dbReference>
<organism evidence="4 5">
    <name type="scientific">Halobium palmae</name>
    <dbReference type="NCBI Taxonomy" id="1776492"/>
    <lineage>
        <taxon>Archaea</taxon>
        <taxon>Methanobacteriati</taxon>
        <taxon>Methanobacteriota</taxon>
        <taxon>Stenosarchaea group</taxon>
        <taxon>Halobacteria</taxon>
        <taxon>Halobacteriales</taxon>
        <taxon>Haloferacaceae</taxon>
        <taxon>Halobium</taxon>
    </lineage>
</organism>
<keyword evidence="2" id="KW-0804">Transcription</keyword>
<evidence type="ECO:0000313" key="5">
    <source>
        <dbReference type="Proteomes" id="UP001596328"/>
    </source>
</evidence>
<sequence length="215" mass="24404">MKVEVEMASTDLALDHTTHVVPDINIKIVTSALASPDQSDLFLEIRTSDRTALHSALSEDATVLNPTLVTESPGGVLYRARWADHVRSTLQTLTDGTASLYSAHCSNRTWTLQLWLASHPELNSLSERWEEQNLEATIRSIQSNIDHFETTDSLTDLQYETLVTAYELGYFDVPRKVTMTDLAERFGVSQQTVSERLRRAHRQLIMERLLFDTDR</sequence>
<dbReference type="InterPro" id="IPR036388">
    <property type="entry name" value="WH-like_DNA-bd_sf"/>
</dbReference>
<gene>
    <name evidence="4" type="ORF">ACFQE1_01565</name>
</gene>
<protein>
    <submittedName>
        <fullName evidence="4">Helix-turn-helix domain-containing protein</fullName>
    </submittedName>
</protein>
<dbReference type="PANTHER" id="PTHR34236">
    <property type="entry name" value="DIMETHYL SULFOXIDE REDUCTASE TRANSCRIPTIONAL ACTIVATOR"/>
    <property type="match status" value="1"/>
</dbReference>
<evidence type="ECO:0000259" key="3">
    <source>
        <dbReference type="Pfam" id="PF04967"/>
    </source>
</evidence>
<comment type="caution">
    <text evidence="4">The sequence shown here is derived from an EMBL/GenBank/DDBJ whole genome shotgun (WGS) entry which is preliminary data.</text>
</comment>
<reference evidence="4 5" key="1">
    <citation type="journal article" date="2019" name="Int. J. Syst. Evol. Microbiol.">
        <title>The Global Catalogue of Microorganisms (GCM) 10K type strain sequencing project: providing services to taxonomists for standard genome sequencing and annotation.</title>
        <authorList>
            <consortium name="The Broad Institute Genomics Platform"/>
            <consortium name="The Broad Institute Genome Sequencing Center for Infectious Disease"/>
            <person name="Wu L."/>
            <person name="Ma J."/>
        </authorList>
    </citation>
    <scope>NUCLEOTIDE SEQUENCE [LARGE SCALE GENOMIC DNA]</scope>
    <source>
        <strain evidence="4 5">NBRC 111368</strain>
    </source>
</reference>
<evidence type="ECO:0000256" key="1">
    <source>
        <dbReference type="ARBA" id="ARBA00023015"/>
    </source>
</evidence>
<dbReference type="AlphaFoldDB" id="A0ABD5RUL5"/>